<reference evidence="2" key="1">
    <citation type="journal article" date="2020" name="mSystems">
        <title>Genome- and Community-Level Interaction Insights into Carbon Utilization and Element Cycling Functions of Hydrothermarchaeota in Hydrothermal Sediment.</title>
        <authorList>
            <person name="Zhou Z."/>
            <person name="Liu Y."/>
            <person name="Xu W."/>
            <person name="Pan J."/>
            <person name="Luo Z.H."/>
            <person name="Li M."/>
        </authorList>
    </citation>
    <scope>NUCLEOTIDE SEQUENCE [LARGE SCALE GENOMIC DNA]</scope>
    <source>
        <strain evidence="2">SpSt-556</strain>
    </source>
</reference>
<proteinExistence type="predicted"/>
<dbReference type="InterPro" id="IPR014229">
    <property type="entry name" value="Spore_YtfJ"/>
</dbReference>
<gene>
    <name evidence="2" type="ORF">ENT17_13075</name>
</gene>
<sequence length="142" mass="14728">MSASETENTSEATLPENENALASAALETIQDTMDQFMATADVNAVFGETIKHQGNLILPAAEVVSIMGFGIGSGAGVSEENKGSGSGGGGGGKTFARPVAVIVANEQGVQVKPVVDFTKIYLTAFTTLAFITSAWLRMRRGK</sequence>
<keyword evidence="1" id="KW-0472">Membrane</keyword>
<name>A0A7C4Q5E0_9CHLR</name>
<dbReference type="Pfam" id="PF09579">
    <property type="entry name" value="Spore_YtfJ"/>
    <property type="match status" value="1"/>
</dbReference>
<evidence type="ECO:0000313" key="2">
    <source>
        <dbReference type="EMBL" id="HGS88529.1"/>
    </source>
</evidence>
<organism evidence="2">
    <name type="scientific">Bellilinea caldifistulae</name>
    <dbReference type="NCBI Taxonomy" id="360411"/>
    <lineage>
        <taxon>Bacteria</taxon>
        <taxon>Bacillati</taxon>
        <taxon>Chloroflexota</taxon>
        <taxon>Anaerolineae</taxon>
        <taxon>Anaerolineales</taxon>
        <taxon>Anaerolineaceae</taxon>
        <taxon>Bellilinea</taxon>
    </lineage>
</organism>
<keyword evidence="1" id="KW-0812">Transmembrane</keyword>
<dbReference type="PANTHER" id="PTHR39162:SF1">
    <property type="entry name" value="SPORULATION PROTEIN YTFJ"/>
    <property type="match status" value="1"/>
</dbReference>
<feature type="transmembrane region" description="Helical" evidence="1">
    <location>
        <begin position="120"/>
        <end position="138"/>
    </location>
</feature>
<evidence type="ECO:0000256" key="1">
    <source>
        <dbReference type="SAM" id="Phobius"/>
    </source>
</evidence>
<protein>
    <recommendedName>
        <fullName evidence="3">Sporulation protein</fullName>
    </recommendedName>
</protein>
<keyword evidence="1" id="KW-1133">Transmembrane helix</keyword>
<accession>A0A7C4Q5E0</accession>
<evidence type="ECO:0008006" key="3">
    <source>
        <dbReference type="Google" id="ProtNLM"/>
    </source>
</evidence>
<dbReference type="AlphaFoldDB" id="A0A7C4Q5E0"/>
<dbReference type="EMBL" id="DSXR01000128">
    <property type="protein sequence ID" value="HGS88529.1"/>
    <property type="molecule type" value="Genomic_DNA"/>
</dbReference>
<comment type="caution">
    <text evidence="2">The sequence shown here is derived from an EMBL/GenBank/DDBJ whole genome shotgun (WGS) entry which is preliminary data.</text>
</comment>
<dbReference type="PANTHER" id="PTHR39162">
    <property type="entry name" value="GLL3345 PROTEIN"/>
    <property type="match status" value="1"/>
</dbReference>